<dbReference type="RefSeq" id="WP_103920734.1">
    <property type="nucleotide sequence ID" value="NZ_FMSV02000512.1"/>
</dbReference>
<reference evidence="1 2" key="1">
    <citation type="submission" date="2016-10" db="EMBL/GenBank/DDBJ databases">
        <authorList>
            <person name="de Groot N.N."/>
        </authorList>
    </citation>
    <scope>NUCLEOTIDE SEQUENCE [LARGE SCALE GENOMIC DNA]</scope>
    <source>
        <strain evidence="1">MBHS1</strain>
    </source>
</reference>
<accession>A0A1H6FA97</accession>
<evidence type="ECO:0000313" key="2">
    <source>
        <dbReference type="Proteomes" id="UP000236724"/>
    </source>
</evidence>
<dbReference type="OrthoDB" id="5625568at2"/>
<sequence length="123" mass="13326">MSTLTPEEIAKFEQAMQGDSPVHDPDWKVTQQMLKMVALQGKYIIELQAQLDAYMGANQATSAMFIDALQQSSQVQTVDNQISEADAEAAVTGLSQAVESYQNGQQVAQYAGNVLKFAAAIIL</sequence>
<keyword evidence="2" id="KW-1185">Reference proteome</keyword>
<proteinExistence type="predicted"/>
<dbReference type="AlphaFoldDB" id="A0A1H6FA97"/>
<dbReference type="Proteomes" id="UP000236724">
    <property type="component" value="Unassembled WGS sequence"/>
</dbReference>
<name>A0A1H6FA97_9GAMM</name>
<organism evidence="1 2">
    <name type="scientific">Candidatus Venteria ishoeyi</name>
    <dbReference type="NCBI Taxonomy" id="1899563"/>
    <lineage>
        <taxon>Bacteria</taxon>
        <taxon>Pseudomonadati</taxon>
        <taxon>Pseudomonadota</taxon>
        <taxon>Gammaproteobacteria</taxon>
        <taxon>Thiotrichales</taxon>
        <taxon>Thiotrichaceae</taxon>
        <taxon>Venteria</taxon>
    </lineage>
</organism>
<evidence type="ECO:0000313" key="1">
    <source>
        <dbReference type="EMBL" id="SEH07017.1"/>
    </source>
</evidence>
<dbReference type="EMBL" id="FMSV02000512">
    <property type="protein sequence ID" value="SEH07017.1"/>
    <property type="molecule type" value="Genomic_DNA"/>
</dbReference>
<gene>
    <name evidence="1" type="ORF">MBHS_02883</name>
</gene>
<protein>
    <submittedName>
        <fullName evidence="1">Uncharacterized protein</fullName>
    </submittedName>
</protein>